<dbReference type="InterPro" id="IPR004218">
    <property type="entry name" value="GSHS_ATP-bd"/>
</dbReference>
<reference evidence="3 4" key="1">
    <citation type="submission" date="2024-02" db="EMBL/GenBank/DDBJ databases">
        <title>Full genome sequence of Nocardioides kribbensis.</title>
        <authorList>
            <person name="Poletto B.L."/>
            <person name="Silva G."/>
            <person name="Galante D."/>
            <person name="Campos K.R."/>
            <person name="Santos M.B.N."/>
            <person name="Sacchi C.T."/>
        </authorList>
    </citation>
    <scope>NUCLEOTIDE SEQUENCE [LARGE SCALE GENOMIC DNA]</scope>
    <source>
        <strain evidence="3 4">O4R</strain>
    </source>
</reference>
<organism evidence="3 4">
    <name type="scientific">Nocardioides kribbensis</name>
    <dbReference type="NCBI Taxonomy" id="305517"/>
    <lineage>
        <taxon>Bacteria</taxon>
        <taxon>Bacillati</taxon>
        <taxon>Actinomycetota</taxon>
        <taxon>Actinomycetes</taxon>
        <taxon>Propionibacteriales</taxon>
        <taxon>Nocardioidaceae</taxon>
        <taxon>Nocardioides</taxon>
    </lineage>
</organism>
<name>A0ABV1NXE6_9ACTN</name>
<dbReference type="InterPro" id="IPR013815">
    <property type="entry name" value="ATP_grasp_subdomain_1"/>
</dbReference>
<evidence type="ECO:0000259" key="2">
    <source>
        <dbReference type="PROSITE" id="PS50975"/>
    </source>
</evidence>
<feature type="domain" description="ATP-grasp" evidence="2">
    <location>
        <begin position="94"/>
        <end position="275"/>
    </location>
</feature>
<accession>A0ABV1NXE6</accession>
<proteinExistence type="predicted"/>
<dbReference type="Proteomes" id="UP001482520">
    <property type="component" value="Unassembled WGS sequence"/>
</dbReference>
<keyword evidence="1" id="KW-0547">Nucleotide-binding</keyword>
<dbReference type="PANTHER" id="PTHR39217:SF1">
    <property type="entry name" value="GLUTATHIONE SYNTHETASE"/>
    <property type="match status" value="1"/>
</dbReference>
<gene>
    <name evidence="3" type="ORF">V6R90_07660</name>
</gene>
<dbReference type="InterPro" id="IPR053191">
    <property type="entry name" value="DcsG_Biosynth_Enzyme"/>
</dbReference>
<dbReference type="Gene3D" id="3.40.50.20">
    <property type="match status" value="1"/>
</dbReference>
<dbReference type="Pfam" id="PF02955">
    <property type="entry name" value="GSH-S_ATP"/>
    <property type="match status" value="1"/>
</dbReference>
<evidence type="ECO:0000256" key="1">
    <source>
        <dbReference type="PROSITE-ProRule" id="PRU00409"/>
    </source>
</evidence>
<dbReference type="Gene3D" id="3.30.1490.20">
    <property type="entry name" value="ATP-grasp fold, A domain"/>
    <property type="match status" value="1"/>
</dbReference>
<dbReference type="Gene3D" id="3.30.470.20">
    <property type="entry name" value="ATP-grasp fold, B domain"/>
    <property type="match status" value="1"/>
</dbReference>
<comment type="caution">
    <text evidence="3">The sequence shown here is derived from an EMBL/GenBank/DDBJ whole genome shotgun (WGS) entry which is preliminary data.</text>
</comment>
<evidence type="ECO:0000313" key="4">
    <source>
        <dbReference type="Proteomes" id="UP001482520"/>
    </source>
</evidence>
<dbReference type="EMBL" id="JBEGDP010000006">
    <property type="protein sequence ID" value="MEQ7847153.1"/>
    <property type="molecule type" value="Genomic_DNA"/>
</dbReference>
<evidence type="ECO:0000313" key="3">
    <source>
        <dbReference type="EMBL" id="MEQ7847153.1"/>
    </source>
</evidence>
<dbReference type="RefSeq" id="WP_349498644.1">
    <property type="nucleotide sequence ID" value="NZ_JBEFCW010000091.1"/>
</dbReference>
<keyword evidence="1" id="KW-0067">ATP-binding</keyword>
<dbReference type="SUPFAM" id="SSF56059">
    <property type="entry name" value="Glutathione synthetase ATP-binding domain-like"/>
    <property type="match status" value="1"/>
</dbReference>
<protein>
    <recommendedName>
        <fullName evidence="2">ATP-grasp domain-containing protein</fullName>
    </recommendedName>
</protein>
<dbReference type="PROSITE" id="PS50975">
    <property type="entry name" value="ATP_GRASP"/>
    <property type="match status" value="1"/>
</dbReference>
<keyword evidence="4" id="KW-1185">Reference proteome</keyword>
<dbReference type="InterPro" id="IPR011761">
    <property type="entry name" value="ATP-grasp"/>
</dbReference>
<sequence length="289" mass="30657">MTTVLLATFDLLPDGERGGDLLPPALARRGIEARWVSWSDDTVDWAGADLVAVRSTWDYHRRLPEFLAWAERVGRQVPLLNGADVFAWNADKAYLLDLAVDLPVVPSRLVDDTDLAVALAAALAEHGEVVLKPRTGAGGVGLVVAARTDDPRLADLGDGPWLLQPVVASVRTTGERSLFVLDGAVVSQVDKVAPSDDLRVHPQYGGSSRPVPLDPAAVDLAERATAWLGERFGRPLPYARVDLLEVDGALAVSEVELIEPGLYLDLVPGNAEAFADVVVGALGAASTAP</sequence>
<dbReference type="PANTHER" id="PTHR39217">
    <property type="match status" value="1"/>
</dbReference>